<evidence type="ECO:0000313" key="2">
    <source>
        <dbReference type="EMBL" id="ARX72030.1"/>
    </source>
</evidence>
<dbReference type="SMART" id="SM00494">
    <property type="entry name" value="ChtBD2"/>
    <property type="match status" value="1"/>
</dbReference>
<dbReference type="EMBL" id="KX859084">
    <property type="protein sequence ID" value="ARX72030.1"/>
    <property type="molecule type" value="Genomic_DNA"/>
</dbReference>
<dbReference type="InterPro" id="IPR002557">
    <property type="entry name" value="Chitin-bd_dom"/>
</dbReference>
<dbReference type="InterPro" id="IPR036508">
    <property type="entry name" value="Chitin-bd_dom_sf"/>
</dbReference>
<dbReference type="Pfam" id="PF01607">
    <property type="entry name" value="CBM_14"/>
    <property type="match status" value="1"/>
</dbReference>
<dbReference type="PROSITE" id="PS50940">
    <property type="entry name" value="CHIT_BIND_II"/>
    <property type="match status" value="1"/>
</dbReference>
<dbReference type="GO" id="GO:0005576">
    <property type="term" value="C:extracellular region"/>
    <property type="evidence" value="ECO:0007669"/>
    <property type="project" value="InterPro"/>
</dbReference>
<gene>
    <name evidence="2" type="primary">ChtBP</name>
    <name evidence="2" type="ORF">EREL_041</name>
</gene>
<evidence type="ECO:0000259" key="1">
    <source>
        <dbReference type="PROSITE" id="PS50940"/>
    </source>
</evidence>
<accession>A0A288WJ13</accession>
<name>A0A288WJ13_9BBAC</name>
<proteinExistence type="predicted"/>
<dbReference type="Gene3D" id="2.170.140.10">
    <property type="entry name" value="Chitin binding domain"/>
    <property type="match status" value="1"/>
</dbReference>
<sequence length="85" mass="9860">MTLYYYTLLIALLLIMFLINMNPKTNNDDNTNICPDSYVGFLPDPYLCNKFHFCFDSQHVEMFCPEGAYFDVETLSCAYSDDVIC</sequence>
<protein>
    <submittedName>
        <fullName evidence="2">Chitinase biding protein</fullName>
    </submittedName>
</protein>
<dbReference type="SUPFAM" id="SSF57625">
    <property type="entry name" value="Invertebrate chitin-binding proteins"/>
    <property type="match status" value="1"/>
</dbReference>
<organism evidence="2">
    <name type="scientific">Erinnyis ello granulovirus</name>
    <dbReference type="NCBI Taxonomy" id="307444"/>
    <lineage>
        <taxon>Viruses</taxon>
        <taxon>Viruses incertae sedis</taxon>
        <taxon>Naldaviricetes</taxon>
        <taxon>Lefavirales</taxon>
        <taxon>Baculoviridae</taxon>
        <taxon>Betabaculovirus</taxon>
        <taxon>Betabaculovirus erellonis</taxon>
    </lineage>
</organism>
<feature type="domain" description="Chitin-binding type-2" evidence="1">
    <location>
        <begin position="31"/>
        <end position="85"/>
    </location>
</feature>
<reference evidence="2" key="1">
    <citation type="submission" date="2016-09" db="EMBL/GenBank/DDBJ databases">
        <title>Genome-wide Diversity of Wild Populations of Erinnyis ello granulovirus (ErelGV).</title>
        <authorList>
            <person name="Brito A.F."/>
            <person name="Melo F.L."/>
            <person name="Ardisson-Araujo D.M.P."/>
            <person name="Sihler W."/>
            <person name="Souza M.L."/>
            <person name="Ribeiro B.M."/>
        </authorList>
    </citation>
    <scope>NUCLEOTIDE SEQUENCE</scope>
    <source>
        <strain evidence="2">ErelGV-PA</strain>
    </source>
</reference>
<dbReference type="GO" id="GO:0008061">
    <property type="term" value="F:chitin binding"/>
    <property type="evidence" value="ECO:0007669"/>
    <property type="project" value="InterPro"/>
</dbReference>